<protein>
    <submittedName>
        <fullName evidence="2">Uncharacterized protein</fullName>
    </submittedName>
</protein>
<feature type="transmembrane region" description="Helical" evidence="1">
    <location>
        <begin position="318"/>
        <end position="339"/>
    </location>
</feature>
<gene>
    <name evidence="2" type="ORF">PRVXT_002725</name>
</gene>
<sequence length="429" mass="48633">MKILNIDLKISIREIARDIKKNLFVSFVLILQCIICFTLLSIVVANAYFAHLDTYPLKEVAEKDRYVLIDNVGTGMSLGEYENSIMEYKKLYGFVNELRSLESIEFINVVRQPILVAIQSHNIPDKFMFQYEEGSPISPEIINGIKHIDVKSVQVSQNVFKEFGVEVDTGRGFSDTDYILEDNKISVILGSEYKDIFSVGDIFEGHYLSDEAMYFEVAGFLPQDTYILQNGNILYLDRYVVLPAFKEYNYEKFQDIAQFALLQQSNGVIVSNDPDLNVTKLVNSLSDKYGTLKFEVHAIDSTQLFNLVNISREVVKKLAIVSVIVTIFTVIGITVTILSRIRENYYRYGVHLICGATSDYIFVEMVGLILFIIFSAFFVSLPFSLILTGLGIQQLIVFIVALVISALVSLPAFIAIKNIKVSQLIRRKE</sequence>
<dbReference type="RefSeq" id="WP_350343416.1">
    <property type="nucleotide sequence ID" value="NZ_CP158367.1"/>
</dbReference>
<proteinExistence type="predicted"/>
<feature type="transmembrane region" description="Helical" evidence="1">
    <location>
        <begin position="395"/>
        <end position="416"/>
    </location>
</feature>
<organism evidence="2">
    <name type="scientific">Proteinivorax tanatarense</name>
    <dbReference type="NCBI Taxonomy" id="1260629"/>
    <lineage>
        <taxon>Bacteria</taxon>
        <taxon>Bacillati</taxon>
        <taxon>Bacillota</taxon>
        <taxon>Clostridia</taxon>
        <taxon>Eubacteriales</taxon>
        <taxon>Proteinivoracaceae</taxon>
        <taxon>Proteinivorax</taxon>
    </lineage>
</organism>
<feature type="transmembrane region" description="Helical" evidence="1">
    <location>
        <begin position="360"/>
        <end position="383"/>
    </location>
</feature>
<keyword evidence="1" id="KW-1133">Transmembrane helix</keyword>
<evidence type="ECO:0000313" key="2">
    <source>
        <dbReference type="EMBL" id="XBX74667.1"/>
    </source>
</evidence>
<dbReference type="PANTHER" id="PTHR30572:SF4">
    <property type="entry name" value="ABC TRANSPORTER PERMEASE YTRF"/>
    <property type="match status" value="1"/>
</dbReference>
<reference evidence="2" key="2">
    <citation type="submission" date="2024-06" db="EMBL/GenBank/DDBJ databases">
        <authorList>
            <person name="Petrova K.O."/>
            <person name="Toshchakov S.V."/>
            <person name="Boltjanskaja Y.V."/>
            <person name="Kevbrin V."/>
        </authorList>
    </citation>
    <scope>NUCLEOTIDE SEQUENCE</scope>
    <source>
        <strain evidence="2">Z-910T</strain>
    </source>
</reference>
<keyword evidence="1" id="KW-0812">Transmembrane</keyword>
<feature type="transmembrane region" description="Helical" evidence="1">
    <location>
        <begin position="23"/>
        <end position="49"/>
    </location>
</feature>
<dbReference type="GO" id="GO:0005886">
    <property type="term" value="C:plasma membrane"/>
    <property type="evidence" value="ECO:0007669"/>
    <property type="project" value="TreeGrafter"/>
</dbReference>
<accession>A0AAU7VLD7</accession>
<dbReference type="AlphaFoldDB" id="A0AAU7VLD7"/>
<evidence type="ECO:0000256" key="1">
    <source>
        <dbReference type="SAM" id="Phobius"/>
    </source>
</evidence>
<name>A0AAU7VLD7_9FIRM</name>
<dbReference type="EMBL" id="CP158367">
    <property type="protein sequence ID" value="XBX74667.1"/>
    <property type="molecule type" value="Genomic_DNA"/>
</dbReference>
<keyword evidence="1" id="KW-0472">Membrane</keyword>
<dbReference type="PANTHER" id="PTHR30572">
    <property type="entry name" value="MEMBRANE COMPONENT OF TRANSPORTER-RELATED"/>
    <property type="match status" value="1"/>
</dbReference>
<dbReference type="InterPro" id="IPR050250">
    <property type="entry name" value="Macrolide_Exporter_MacB"/>
</dbReference>
<dbReference type="GO" id="GO:0022857">
    <property type="term" value="F:transmembrane transporter activity"/>
    <property type="evidence" value="ECO:0007669"/>
    <property type="project" value="TreeGrafter"/>
</dbReference>
<reference evidence="2" key="1">
    <citation type="journal article" date="2013" name="Extremophiles">
        <title>Proteinivorax tanatarense gen. nov., sp. nov., an anaerobic, haloalkaliphilic, proteolytic bacterium isolated from a decaying algal bloom, and proposal of Proteinivoraceae fam. nov.</title>
        <authorList>
            <person name="Kevbrin V."/>
            <person name="Boltyanskaya Y."/>
            <person name="Zhilina T."/>
            <person name="Kolganova T."/>
            <person name="Lavrentjeva E."/>
            <person name="Kuznetsov B."/>
        </authorList>
    </citation>
    <scope>NUCLEOTIDE SEQUENCE</scope>
    <source>
        <strain evidence="2">Z-910T</strain>
    </source>
</reference>